<evidence type="ECO:0000313" key="3">
    <source>
        <dbReference type="Proteomes" id="UP000271889"/>
    </source>
</evidence>
<feature type="compositionally biased region" description="Acidic residues" evidence="1">
    <location>
        <begin position="48"/>
        <end position="72"/>
    </location>
</feature>
<reference evidence="2 3" key="1">
    <citation type="submission" date="2018-11" db="EMBL/GenBank/DDBJ databases">
        <authorList>
            <consortium name="Pathogen Informatics"/>
        </authorList>
    </citation>
    <scope>NUCLEOTIDE SEQUENCE [LARGE SCALE GENOMIC DNA]</scope>
</reference>
<evidence type="ECO:0000256" key="1">
    <source>
        <dbReference type="SAM" id="MobiDB-lite"/>
    </source>
</evidence>
<sequence>MENVAPDLCRRWVQHAIRQEDAAREKIRIDSGGDDSEDDMNIVPQLASDEESSWEDSDLELDDLDLEDFEEM</sequence>
<keyword evidence="3" id="KW-1185">Reference proteome</keyword>
<name>A0A3P6TA18_CYLGO</name>
<organism evidence="2 3">
    <name type="scientific">Cylicostephanus goldi</name>
    <name type="common">Nematode worm</name>
    <dbReference type="NCBI Taxonomy" id="71465"/>
    <lineage>
        <taxon>Eukaryota</taxon>
        <taxon>Metazoa</taxon>
        <taxon>Ecdysozoa</taxon>
        <taxon>Nematoda</taxon>
        <taxon>Chromadorea</taxon>
        <taxon>Rhabditida</taxon>
        <taxon>Rhabditina</taxon>
        <taxon>Rhabditomorpha</taxon>
        <taxon>Strongyloidea</taxon>
        <taxon>Strongylidae</taxon>
        <taxon>Cylicostephanus</taxon>
    </lineage>
</organism>
<accession>A0A3P6TA18</accession>
<dbReference type="Proteomes" id="UP000271889">
    <property type="component" value="Unassembled WGS sequence"/>
</dbReference>
<dbReference type="AlphaFoldDB" id="A0A3P6TA18"/>
<proteinExistence type="predicted"/>
<protein>
    <submittedName>
        <fullName evidence="2">Uncharacterized protein</fullName>
    </submittedName>
</protein>
<gene>
    <name evidence="2" type="ORF">CGOC_LOCUS7663</name>
</gene>
<feature type="region of interest" description="Disordered" evidence="1">
    <location>
        <begin position="47"/>
        <end position="72"/>
    </location>
</feature>
<evidence type="ECO:0000313" key="2">
    <source>
        <dbReference type="EMBL" id="VDK80159.1"/>
    </source>
</evidence>
<dbReference type="EMBL" id="UYRV01026950">
    <property type="protein sequence ID" value="VDK80159.1"/>
    <property type="molecule type" value="Genomic_DNA"/>
</dbReference>